<keyword evidence="6" id="KW-1185">Reference proteome</keyword>
<dbReference type="InterPro" id="IPR028081">
    <property type="entry name" value="Leu-bd"/>
</dbReference>
<dbReference type="Pfam" id="PF13458">
    <property type="entry name" value="Peripla_BP_6"/>
    <property type="match status" value="1"/>
</dbReference>
<dbReference type="PANTHER" id="PTHR30483:SF6">
    <property type="entry name" value="PERIPLASMIC BINDING PROTEIN OF ABC TRANSPORTER FOR NATURAL AMINO ACIDS"/>
    <property type="match status" value="1"/>
</dbReference>
<dbReference type="Proteomes" id="UP000606921">
    <property type="component" value="Unassembled WGS sequence"/>
</dbReference>
<evidence type="ECO:0000256" key="2">
    <source>
        <dbReference type="ARBA" id="ARBA00022729"/>
    </source>
</evidence>
<protein>
    <submittedName>
        <fullName evidence="5">ABC transporter substrate-binding protein</fullName>
    </submittedName>
</protein>
<evidence type="ECO:0000313" key="5">
    <source>
        <dbReference type="EMBL" id="CAD7049658.1"/>
    </source>
</evidence>
<dbReference type="PANTHER" id="PTHR30483">
    <property type="entry name" value="LEUCINE-SPECIFIC-BINDING PROTEIN"/>
    <property type="match status" value="1"/>
</dbReference>
<organism evidence="5 6">
    <name type="scientific">Pseudorhizobium endolithicum</name>
    <dbReference type="NCBI Taxonomy" id="1191678"/>
    <lineage>
        <taxon>Bacteria</taxon>
        <taxon>Pseudomonadati</taxon>
        <taxon>Pseudomonadota</taxon>
        <taxon>Alphaproteobacteria</taxon>
        <taxon>Hyphomicrobiales</taxon>
        <taxon>Rhizobiaceae</taxon>
        <taxon>Rhizobium/Agrobacterium group</taxon>
        <taxon>Pseudorhizobium</taxon>
    </lineage>
</organism>
<gene>
    <name evidence="5" type="ORF">REJC140_01539</name>
</gene>
<dbReference type="SUPFAM" id="SSF53822">
    <property type="entry name" value="Periplasmic binding protein-like I"/>
    <property type="match status" value="1"/>
</dbReference>
<dbReference type="PROSITE" id="PS51318">
    <property type="entry name" value="TAT"/>
    <property type="match status" value="1"/>
</dbReference>
<evidence type="ECO:0000256" key="3">
    <source>
        <dbReference type="ARBA" id="ARBA00022970"/>
    </source>
</evidence>
<accession>A0ABM8PUT4</accession>
<dbReference type="InterPro" id="IPR006311">
    <property type="entry name" value="TAT_signal"/>
</dbReference>
<proteinExistence type="inferred from homology"/>
<reference evidence="5 6" key="1">
    <citation type="submission" date="2020-11" db="EMBL/GenBank/DDBJ databases">
        <authorList>
            <person name="Lassalle F."/>
        </authorList>
    </citation>
    <scope>NUCLEOTIDE SEQUENCE [LARGE SCALE GENOMIC DNA]</scope>
    <source>
        <strain evidence="5 6">JC140</strain>
    </source>
</reference>
<dbReference type="Gene3D" id="3.40.50.2300">
    <property type="match status" value="2"/>
</dbReference>
<name>A0ABM8PUT4_9HYPH</name>
<evidence type="ECO:0000313" key="6">
    <source>
        <dbReference type="Proteomes" id="UP000606921"/>
    </source>
</evidence>
<keyword evidence="3" id="KW-0813">Transport</keyword>
<comment type="caution">
    <text evidence="5">The sequence shown here is derived from an EMBL/GenBank/DDBJ whole genome shotgun (WGS) entry which is preliminary data.</text>
</comment>
<sequence length="419" mass="45554">MEETKKFIMSRRQVLKTSVGTGILMASGLTAPGILRAQEQPIVLGHLVPLTGFLGTLGQYAINGLKLSADQINAAGGINGRKLQIIAEDSINPETAATKAQRMIERDNVDVLVGEISSASALAISEVATRNKKLFIATGPRSDVLRADRCSRYMFCSDIPNAVMVNAVGTALKQQGMVEGKKFFTVTSDYVFGHDLLKAAKAFFAENKAELVGDELVPTDATDFSANILKIRQARPDVVCLNLGGNQVTNFLKQYAEFGLSTPTVGFNLNTADAWAAGMGNFGGVWPTVWFDTIDTPGTKKFVEDYKAAYGGEIPENHAWIEYITGNILAKAFEATGGTDNEKIIDYFETEAEFDILKKRPAYFRKFDHQLVQEAYSFSVKPEGSYSTVHDMLELGAVVPAEGEKLTSIYPDDTGACKL</sequence>
<dbReference type="InterPro" id="IPR028082">
    <property type="entry name" value="Peripla_BP_I"/>
</dbReference>
<dbReference type="EMBL" id="CABFWF030000014">
    <property type="protein sequence ID" value="CAD7049658.1"/>
    <property type="molecule type" value="Genomic_DNA"/>
</dbReference>
<evidence type="ECO:0000259" key="4">
    <source>
        <dbReference type="Pfam" id="PF13458"/>
    </source>
</evidence>
<feature type="domain" description="Leucine-binding protein" evidence="4">
    <location>
        <begin position="41"/>
        <end position="383"/>
    </location>
</feature>
<keyword evidence="3" id="KW-0029">Amino-acid transport</keyword>
<evidence type="ECO:0000256" key="1">
    <source>
        <dbReference type="ARBA" id="ARBA00010062"/>
    </source>
</evidence>
<comment type="similarity">
    <text evidence="1">Belongs to the leucine-binding protein family.</text>
</comment>
<dbReference type="InterPro" id="IPR051010">
    <property type="entry name" value="BCAA_transport"/>
</dbReference>
<keyword evidence="2" id="KW-0732">Signal</keyword>
<dbReference type="RefSeq" id="WP_142593622.1">
    <property type="nucleotide sequence ID" value="NZ_CABFWF030000014.1"/>
</dbReference>